<dbReference type="RefSeq" id="WP_202828107.1">
    <property type="nucleotide sequence ID" value="NZ_JAEUXJ010000014.1"/>
</dbReference>
<evidence type="ECO:0000313" key="5">
    <source>
        <dbReference type="Proteomes" id="UP000606490"/>
    </source>
</evidence>
<feature type="domain" description="Aldehyde oxidase/xanthine dehydrogenase a/b hammerhead" evidence="3">
    <location>
        <begin position="17"/>
        <end position="136"/>
    </location>
</feature>
<keyword evidence="5" id="KW-1185">Reference proteome</keyword>
<comment type="caution">
    <text evidence="4">The sequence shown here is derived from an EMBL/GenBank/DDBJ whole genome shotgun (WGS) entry which is preliminary data.</text>
</comment>
<dbReference type="Pfam" id="PF01315">
    <property type="entry name" value="Ald_Xan_dh_C"/>
    <property type="match status" value="1"/>
</dbReference>
<dbReference type="Pfam" id="PF20256">
    <property type="entry name" value="MoCoBD_2"/>
    <property type="match status" value="1"/>
</dbReference>
<dbReference type="InterPro" id="IPR016208">
    <property type="entry name" value="Ald_Oxase/xanthine_DH-like"/>
</dbReference>
<organism evidence="4 5">
    <name type="scientific">Belnapia mucosa</name>
    <dbReference type="NCBI Taxonomy" id="2804532"/>
    <lineage>
        <taxon>Bacteria</taxon>
        <taxon>Pseudomonadati</taxon>
        <taxon>Pseudomonadota</taxon>
        <taxon>Alphaproteobacteria</taxon>
        <taxon>Acetobacterales</taxon>
        <taxon>Roseomonadaceae</taxon>
        <taxon>Belnapia</taxon>
    </lineage>
</organism>
<dbReference type="Gene3D" id="3.90.1170.50">
    <property type="entry name" value="Aldehyde oxidase/xanthine dehydrogenase, a/b hammerhead"/>
    <property type="match status" value="1"/>
</dbReference>
<dbReference type="InterPro" id="IPR008274">
    <property type="entry name" value="AldOxase/xan_DH_MoCoBD1"/>
</dbReference>
<dbReference type="Gene3D" id="3.30.365.10">
    <property type="entry name" value="Aldehyde oxidase/xanthine dehydrogenase, molybdopterin binding domain"/>
    <property type="match status" value="4"/>
</dbReference>
<dbReference type="InterPro" id="IPR036856">
    <property type="entry name" value="Ald_Oxase/Xan_DH_a/b_sf"/>
</dbReference>
<evidence type="ECO:0000313" key="4">
    <source>
        <dbReference type="EMBL" id="MBL6458365.1"/>
    </source>
</evidence>
<dbReference type="PANTHER" id="PTHR11908:SF132">
    <property type="entry name" value="ALDEHYDE OXIDASE 1-RELATED"/>
    <property type="match status" value="1"/>
</dbReference>
<dbReference type="InterPro" id="IPR037165">
    <property type="entry name" value="AldOxase/xan_DH_Mopterin-bd_sf"/>
</dbReference>
<keyword evidence="1" id="KW-0500">Molybdenum</keyword>
<dbReference type="Proteomes" id="UP000606490">
    <property type="component" value="Unassembled WGS sequence"/>
</dbReference>
<dbReference type="InterPro" id="IPR000674">
    <property type="entry name" value="Ald_Oxase/Xan_DH_a/b"/>
</dbReference>
<evidence type="ECO:0000259" key="3">
    <source>
        <dbReference type="SMART" id="SM01008"/>
    </source>
</evidence>
<reference evidence="4 5" key="1">
    <citation type="submission" date="2021-01" db="EMBL/GenBank/DDBJ databases">
        <title>Belnapia mucosa sp. nov. and Belnapia arida sp. nov., isolated from the Tabernas Desert (Almeria, Spain).</title>
        <authorList>
            <person name="Molina-Menor E."/>
            <person name="Vidal-Verdu A."/>
            <person name="Calonge A."/>
            <person name="Satari L."/>
            <person name="Pereto Magraner J."/>
            <person name="Porcar Miralles M."/>
        </authorList>
    </citation>
    <scope>NUCLEOTIDE SEQUENCE [LARGE SCALE GENOMIC DNA]</scope>
    <source>
        <strain evidence="4 5">T6</strain>
    </source>
</reference>
<dbReference type="EMBL" id="JAEUXJ010000014">
    <property type="protein sequence ID" value="MBL6458365.1"/>
    <property type="molecule type" value="Genomic_DNA"/>
</dbReference>
<gene>
    <name evidence="4" type="ORF">JMJ55_23790</name>
</gene>
<dbReference type="SUPFAM" id="SSF56003">
    <property type="entry name" value="Molybdenum cofactor-binding domain"/>
    <property type="match status" value="1"/>
</dbReference>
<proteinExistence type="predicted"/>
<dbReference type="InterPro" id="IPR046867">
    <property type="entry name" value="AldOxase/xan_DH_MoCoBD2"/>
</dbReference>
<name>A0ABS1V9L1_9PROT</name>
<dbReference type="Pfam" id="PF02738">
    <property type="entry name" value="MoCoBD_1"/>
    <property type="match status" value="1"/>
</dbReference>
<evidence type="ECO:0000256" key="2">
    <source>
        <dbReference type="ARBA" id="ARBA00023002"/>
    </source>
</evidence>
<dbReference type="SMART" id="SM01008">
    <property type="entry name" value="Ald_Xan_dh_C"/>
    <property type="match status" value="1"/>
</dbReference>
<dbReference type="PANTHER" id="PTHR11908">
    <property type="entry name" value="XANTHINE DEHYDROGENASE"/>
    <property type="match status" value="1"/>
</dbReference>
<dbReference type="SUPFAM" id="SSF54665">
    <property type="entry name" value="CO dehydrogenase molybdoprotein N-domain-like"/>
    <property type="match status" value="1"/>
</dbReference>
<protein>
    <submittedName>
        <fullName evidence="4">Xanthine dehydrogenase family protein molybdopterin-binding subunit</fullName>
    </submittedName>
</protein>
<sequence length="773" mass="81967">MSIAKPTRRREDHRFLTGGGRYADDIDLPGQACAVFVRSPYAHGVIRGIELDAARAAPGVLGLYVAADLEAAGIGPIPYLPMPKFPLATQIDAPRPVLASGRVRHVGEPVVLVVAESLAEAEDAAELVALDIDALPAVTNTAAAVQPGAPAVWDEAPDNIGLTWHGGDRAAAEAAFAHAAHVTRLRLVNNRVVANPIEPRTCIASYEAASESWQLIAASQGVQYMLRVLCEHTLRAPRERMLVFTHDVGGAFGVKEQPYPEDIAILHAARVLGRPVKWRGTRTEHLLSDNHARDSVLDAALALDAEGHFLAVRLEVLNAMGAYYSVHGPFVTIRNTTNGLPLVYRTPAIDVTVKLVLSNTASTGPYRGAGREAAAYVMERLVDQAARETGRDPIALRRQNLIPAEAMPYQSPSGRLYDSGDFARVLDHALELADWDGFAARERASAAAGLIRGRGLCSFLECVGGLLYESADIRFNEAGGVDMVVATQSSGQGHETSFAQLVAHRFGVPEAAVRLRQGDSRDVPRGLASIASRSMLMAGSAISLACDAVIEKGRRAAAHLLEAAEADLEFADGEFRIAGTDRGIALLELARRLRLEGSLPEGVPASLDSTGDFDTEELNFPNGCHVCEVEIDPTTGEVRVDRYTAVDDVGVAINPMIVHGQVQGGVAQGLGQALMEHIVYDAEGQLLSASFMDYAIPRATDVPALEVGLVEVPARSNPLGVKGAGESGVSGSLAAVMNAVADALARAGAVPEIDMPATPEKVWLALRRKAGAS</sequence>
<evidence type="ECO:0000256" key="1">
    <source>
        <dbReference type="ARBA" id="ARBA00022505"/>
    </source>
</evidence>
<accession>A0ABS1V9L1</accession>
<keyword evidence="2" id="KW-0560">Oxidoreductase</keyword>